<accession>A0A3M7S116</accession>
<protein>
    <submittedName>
        <fullName evidence="2">Uncharacterized protein</fullName>
    </submittedName>
</protein>
<organism evidence="2 3">
    <name type="scientific">Brachionus plicatilis</name>
    <name type="common">Marine rotifer</name>
    <name type="synonym">Brachionus muelleri</name>
    <dbReference type="NCBI Taxonomy" id="10195"/>
    <lineage>
        <taxon>Eukaryota</taxon>
        <taxon>Metazoa</taxon>
        <taxon>Spiralia</taxon>
        <taxon>Gnathifera</taxon>
        <taxon>Rotifera</taxon>
        <taxon>Eurotatoria</taxon>
        <taxon>Monogononta</taxon>
        <taxon>Pseudotrocha</taxon>
        <taxon>Ploima</taxon>
        <taxon>Brachionidae</taxon>
        <taxon>Brachionus</taxon>
    </lineage>
</organism>
<keyword evidence="3" id="KW-1185">Reference proteome</keyword>
<dbReference type="OrthoDB" id="10257085at2759"/>
<proteinExistence type="predicted"/>
<name>A0A3M7S116_BRAPC</name>
<feature type="non-terminal residue" evidence="2">
    <location>
        <position position="44"/>
    </location>
</feature>
<feature type="compositionally biased region" description="Polar residues" evidence="1">
    <location>
        <begin position="1"/>
        <end position="10"/>
    </location>
</feature>
<sequence length="44" mass="4743">MFRTNSSGSDSGDEVAEKIAGQSLKRTVSRARTTSTSEKDTNVH</sequence>
<evidence type="ECO:0000313" key="3">
    <source>
        <dbReference type="Proteomes" id="UP000276133"/>
    </source>
</evidence>
<reference evidence="2 3" key="1">
    <citation type="journal article" date="2018" name="Sci. Rep.">
        <title>Genomic signatures of local adaptation to the degree of environmental predictability in rotifers.</title>
        <authorList>
            <person name="Franch-Gras L."/>
            <person name="Hahn C."/>
            <person name="Garcia-Roger E.M."/>
            <person name="Carmona M.J."/>
            <person name="Serra M."/>
            <person name="Gomez A."/>
        </authorList>
    </citation>
    <scope>NUCLEOTIDE SEQUENCE [LARGE SCALE GENOMIC DNA]</scope>
    <source>
        <strain evidence="2">HYR1</strain>
    </source>
</reference>
<feature type="region of interest" description="Disordered" evidence="1">
    <location>
        <begin position="1"/>
        <end position="44"/>
    </location>
</feature>
<comment type="caution">
    <text evidence="2">The sequence shown here is derived from an EMBL/GenBank/DDBJ whole genome shotgun (WGS) entry which is preliminary data.</text>
</comment>
<dbReference type="EMBL" id="REGN01002209">
    <property type="protein sequence ID" value="RNA29513.1"/>
    <property type="molecule type" value="Genomic_DNA"/>
</dbReference>
<evidence type="ECO:0000313" key="2">
    <source>
        <dbReference type="EMBL" id="RNA29513.1"/>
    </source>
</evidence>
<gene>
    <name evidence="2" type="ORF">BpHYR1_041879</name>
</gene>
<evidence type="ECO:0000256" key="1">
    <source>
        <dbReference type="SAM" id="MobiDB-lite"/>
    </source>
</evidence>
<dbReference type="AlphaFoldDB" id="A0A3M7S116"/>
<dbReference type="Proteomes" id="UP000276133">
    <property type="component" value="Unassembled WGS sequence"/>
</dbReference>